<feature type="transmembrane region" description="Helical" evidence="1">
    <location>
        <begin position="84"/>
        <end position="105"/>
    </location>
</feature>
<dbReference type="Proteomes" id="UP000176303">
    <property type="component" value="Unassembled WGS sequence"/>
</dbReference>
<protein>
    <submittedName>
        <fullName evidence="2">Uncharacterized protein</fullName>
    </submittedName>
</protein>
<accession>A0A1F7U7B3</accession>
<keyword evidence="1" id="KW-0472">Membrane</keyword>
<keyword evidence="1" id="KW-1133">Transmembrane helix</keyword>
<evidence type="ECO:0000313" key="3">
    <source>
        <dbReference type="Proteomes" id="UP000176303"/>
    </source>
</evidence>
<reference evidence="2 3" key="1">
    <citation type="journal article" date="2016" name="Nat. Commun.">
        <title>Thousands of microbial genomes shed light on interconnected biogeochemical processes in an aquifer system.</title>
        <authorList>
            <person name="Anantharaman K."/>
            <person name="Brown C.T."/>
            <person name="Hug L.A."/>
            <person name="Sharon I."/>
            <person name="Castelle C.J."/>
            <person name="Probst A.J."/>
            <person name="Thomas B.C."/>
            <person name="Singh A."/>
            <person name="Wilkins M.J."/>
            <person name="Karaoz U."/>
            <person name="Brodie E.L."/>
            <person name="Williams K.H."/>
            <person name="Hubbard S.S."/>
            <person name="Banfield J.F."/>
        </authorList>
    </citation>
    <scope>NUCLEOTIDE SEQUENCE [LARGE SCALE GENOMIC DNA]</scope>
</reference>
<name>A0A1F7U7B3_9BACT</name>
<evidence type="ECO:0000256" key="1">
    <source>
        <dbReference type="SAM" id="Phobius"/>
    </source>
</evidence>
<dbReference type="InterPro" id="IPR043993">
    <property type="entry name" value="T4SS_pilin"/>
</dbReference>
<organism evidence="2 3">
    <name type="scientific">Candidatus Uhrbacteria bacterium RIFCSPHIGHO2_02_FULL_57_19</name>
    <dbReference type="NCBI Taxonomy" id="1802391"/>
    <lineage>
        <taxon>Bacteria</taxon>
        <taxon>Candidatus Uhriibacteriota</taxon>
    </lineage>
</organism>
<gene>
    <name evidence="2" type="ORF">A3D72_02570</name>
</gene>
<proteinExistence type="predicted"/>
<dbReference type="STRING" id="1802391.A3D72_02570"/>
<evidence type="ECO:0000313" key="2">
    <source>
        <dbReference type="EMBL" id="OGL74146.1"/>
    </source>
</evidence>
<keyword evidence="1" id="KW-0812">Transmembrane</keyword>
<feature type="transmembrane region" description="Helical" evidence="1">
    <location>
        <begin position="40"/>
        <end position="63"/>
    </location>
</feature>
<sequence>MQLAQELKEGILESLEATGETGAGFAESTGSDLPIIVGRIISGALTLVGIIFVVLLIYAGFLWMTAAGNEEKVTKAKKLLTQAVIGLGITLAAYAITTFVVNGLLTATTGG</sequence>
<dbReference type="EMBL" id="MGDZ01000006">
    <property type="protein sequence ID" value="OGL74146.1"/>
    <property type="molecule type" value="Genomic_DNA"/>
</dbReference>
<dbReference type="Pfam" id="PF18895">
    <property type="entry name" value="T4SS_pilin"/>
    <property type="match status" value="1"/>
</dbReference>
<dbReference type="AlphaFoldDB" id="A0A1F7U7B3"/>
<comment type="caution">
    <text evidence="2">The sequence shown here is derived from an EMBL/GenBank/DDBJ whole genome shotgun (WGS) entry which is preliminary data.</text>
</comment>